<accession>A0A517QL32</accession>
<evidence type="ECO:0000313" key="2">
    <source>
        <dbReference type="EMBL" id="QDT32349.1"/>
    </source>
</evidence>
<name>A0A517QL32_9PLAN</name>
<organism evidence="2 3">
    <name type="scientific">Thalassoglobus polymorphus</name>
    <dbReference type="NCBI Taxonomy" id="2527994"/>
    <lineage>
        <taxon>Bacteria</taxon>
        <taxon>Pseudomonadati</taxon>
        <taxon>Planctomycetota</taxon>
        <taxon>Planctomycetia</taxon>
        <taxon>Planctomycetales</taxon>
        <taxon>Planctomycetaceae</taxon>
        <taxon>Thalassoglobus</taxon>
    </lineage>
</organism>
<proteinExistence type="predicted"/>
<dbReference type="EMBL" id="CP036267">
    <property type="protein sequence ID" value="QDT32349.1"/>
    <property type="molecule type" value="Genomic_DNA"/>
</dbReference>
<gene>
    <name evidence="2" type="ORF">Mal48_15930</name>
</gene>
<feature type="compositionally biased region" description="Basic and acidic residues" evidence="1">
    <location>
        <begin position="74"/>
        <end position="83"/>
    </location>
</feature>
<keyword evidence="3" id="KW-1185">Reference proteome</keyword>
<dbReference type="Proteomes" id="UP000315724">
    <property type="component" value="Chromosome"/>
</dbReference>
<feature type="region of interest" description="Disordered" evidence="1">
    <location>
        <begin position="59"/>
        <end position="83"/>
    </location>
</feature>
<sequence>MFHNLLILWTISAAIFHVLLGCCSPYVNCGAFPCKTCVDSTLDDCECACCQSERDETEISPSEQESSLLSSTCEESHQSPKEPCDEVNCHFVFAARTDDALDTLSSNLLTTVQEVLPASFFLDVLIGGNRLEQPDEFLLTTSEPLYAIKQVWQV</sequence>
<dbReference type="AlphaFoldDB" id="A0A517QL32"/>
<protein>
    <submittedName>
        <fullName evidence="2">Uncharacterized protein</fullName>
    </submittedName>
</protein>
<reference evidence="2 3" key="1">
    <citation type="submission" date="2019-02" db="EMBL/GenBank/DDBJ databases">
        <title>Deep-cultivation of Planctomycetes and their phenomic and genomic characterization uncovers novel biology.</title>
        <authorList>
            <person name="Wiegand S."/>
            <person name="Jogler M."/>
            <person name="Boedeker C."/>
            <person name="Pinto D."/>
            <person name="Vollmers J."/>
            <person name="Rivas-Marin E."/>
            <person name="Kohn T."/>
            <person name="Peeters S.H."/>
            <person name="Heuer A."/>
            <person name="Rast P."/>
            <person name="Oberbeckmann S."/>
            <person name="Bunk B."/>
            <person name="Jeske O."/>
            <person name="Meyerdierks A."/>
            <person name="Storesund J.E."/>
            <person name="Kallscheuer N."/>
            <person name="Luecker S."/>
            <person name="Lage O.M."/>
            <person name="Pohl T."/>
            <person name="Merkel B.J."/>
            <person name="Hornburger P."/>
            <person name="Mueller R.-W."/>
            <person name="Bruemmer F."/>
            <person name="Labrenz M."/>
            <person name="Spormann A.M."/>
            <person name="Op den Camp H."/>
            <person name="Overmann J."/>
            <person name="Amann R."/>
            <person name="Jetten M.S.M."/>
            <person name="Mascher T."/>
            <person name="Medema M.H."/>
            <person name="Devos D.P."/>
            <person name="Kaster A.-K."/>
            <person name="Ovreas L."/>
            <person name="Rohde M."/>
            <person name="Galperin M.Y."/>
            <person name="Jogler C."/>
        </authorList>
    </citation>
    <scope>NUCLEOTIDE SEQUENCE [LARGE SCALE GENOMIC DNA]</scope>
    <source>
        <strain evidence="2 3">Mal48</strain>
    </source>
</reference>
<evidence type="ECO:0000256" key="1">
    <source>
        <dbReference type="SAM" id="MobiDB-lite"/>
    </source>
</evidence>
<feature type="compositionally biased region" description="Low complexity" evidence="1">
    <location>
        <begin position="59"/>
        <end position="73"/>
    </location>
</feature>
<dbReference type="KEGG" id="tpol:Mal48_15930"/>
<evidence type="ECO:0000313" key="3">
    <source>
        <dbReference type="Proteomes" id="UP000315724"/>
    </source>
</evidence>